<dbReference type="STRING" id="538381.GCA_001696535_02542"/>
<evidence type="ECO:0000256" key="11">
    <source>
        <dbReference type="NCBIfam" id="TIGR00070"/>
    </source>
</evidence>
<dbReference type="InterPro" id="IPR001348">
    <property type="entry name" value="ATP_PRibTrfase_HisG"/>
</dbReference>
<dbReference type="InterPro" id="IPR013820">
    <property type="entry name" value="ATP_PRibTrfase_cat"/>
</dbReference>
<feature type="domain" description="ATP phosphoribosyltransferase catalytic" evidence="12">
    <location>
        <begin position="65"/>
        <end position="224"/>
    </location>
</feature>
<dbReference type="GO" id="GO:0000105">
    <property type="term" value="P:L-histidine biosynthetic process"/>
    <property type="evidence" value="ECO:0007669"/>
    <property type="project" value="UniProtKB-UniRule"/>
</dbReference>
<evidence type="ECO:0000256" key="2">
    <source>
        <dbReference type="ARBA" id="ARBA00004667"/>
    </source>
</evidence>
<proteinExistence type="inferred from homology"/>
<evidence type="ECO:0000313" key="14">
    <source>
        <dbReference type="Proteomes" id="UP000219331"/>
    </source>
</evidence>
<dbReference type="Gene3D" id="3.40.190.10">
    <property type="entry name" value="Periplasmic binding protein-like II"/>
    <property type="match status" value="2"/>
</dbReference>
<organism evidence="13 14">
    <name type="scientific">Stappia indica</name>
    <dbReference type="NCBI Taxonomy" id="538381"/>
    <lineage>
        <taxon>Bacteria</taxon>
        <taxon>Pseudomonadati</taxon>
        <taxon>Pseudomonadota</taxon>
        <taxon>Alphaproteobacteria</taxon>
        <taxon>Hyphomicrobiales</taxon>
        <taxon>Stappiaceae</taxon>
        <taxon>Stappia</taxon>
    </lineage>
</organism>
<dbReference type="Proteomes" id="UP000219331">
    <property type="component" value="Unassembled WGS sequence"/>
</dbReference>
<dbReference type="CDD" id="cd13593">
    <property type="entry name" value="PBP2_HisGL3"/>
    <property type="match status" value="1"/>
</dbReference>
<evidence type="ECO:0000259" key="12">
    <source>
        <dbReference type="Pfam" id="PF01634"/>
    </source>
</evidence>
<evidence type="ECO:0000256" key="5">
    <source>
        <dbReference type="ARBA" id="ARBA00020998"/>
    </source>
</evidence>
<comment type="catalytic activity">
    <reaction evidence="1">
        <text>1-(5-phospho-beta-D-ribosyl)-ATP + diphosphate = 5-phospho-alpha-D-ribose 1-diphosphate + ATP</text>
        <dbReference type="Rhea" id="RHEA:18473"/>
        <dbReference type="ChEBI" id="CHEBI:30616"/>
        <dbReference type="ChEBI" id="CHEBI:33019"/>
        <dbReference type="ChEBI" id="CHEBI:58017"/>
        <dbReference type="ChEBI" id="CHEBI:73183"/>
        <dbReference type="EC" id="2.4.2.17"/>
    </reaction>
</comment>
<dbReference type="SUPFAM" id="SSF53850">
    <property type="entry name" value="Periplasmic binding protein-like II"/>
    <property type="match status" value="1"/>
</dbReference>
<accession>A0A285SND2</accession>
<evidence type="ECO:0000256" key="4">
    <source>
        <dbReference type="ARBA" id="ARBA00011946"/>
    </source>
</evidence>
<dbReference type="UniPathway" id="UPA00031">
    <property type="reaction ID" value="UER00006"/>
</dbReference>
<dbReference type="Pfam" id="PF01634">
    <property type="entry name" value="HisG"/>
    <property type="match status" value="1"/>
</dbReference>
<protein>
    <recommendedName>
        <fullName evidence="5 11">ATP phosphoribosyltransferase</fullName>
        <ecNumber evidence="4 11">2.4.2.17</ecNumber>
    </recommendedName>
</protein>
<dbReference type="PROSITE" id="PS01316">
    <property type="entry name" value="ATP_P_PHORIBOSYLTR"/>
    <property type="match status" value="1"/>
</dbReference>
<dbReference type="NCBIfam" id="TIGR00070">
    <property type="entry name" value="hisG"/>
    <property type="match status" value="1"/>
</dbReference>
<keyword evidence="8 13" id="KW-0808">Transferase</keyword>
<evidence type="ECO:0000313" key="13">
    <source>
        <dbReference type="EMBL" id="SOC09316.1"/>
    </source>
</evidence>
<keyword evidence="9" id="KW-0368">Histidine biosynthesis</keyword>
<keyword evidence="14" id="KW-1185">Reference proteome</keyword>
<evidence type="ECO:0000256" key="1">
    <source>
        <dbReference type="ARBA" id="ARBA00000915"/>
    </source>
</evidence>
<keyword evidence="6" id="KW-0028">Amino-acid biosynthesis</keyword>
<dbReference type="PANTHER" id="PTHR21403">
    <property type="entry name" value="ATP PHOSPHORIBOSYLTRANSFERASE ATP-PRTASE"/>
    <property type="match status" value="1"/>
</dbReference>
<evidence type="ECO:0000256" key="9">
    <source>
        <dbReference type="ARBA" id="ARBA00023102"/>
    </source>
</evidence>
<dbReference type="RefSeq" id="WP_097175022.1">
    <property type="nucleotide sequence ID" value="NZ_JAJGNR010000002.1"/>
</dbReference>
<evidence type="ECO:0000256" key="7">
    <source>
        <dbReference type="ARBA" id="ARBA00022676"/>
    </source>
</evidence>
<dbReference type="GO" id="GO:0005737">
    <property type="term" value="C:cytoplasm"/>
    <property type="evidence" value="ECO:0007669"/>
    <property type="project" value="InterPro"/>
</dbReference>
<dbReference type="EC" id="2.4.2.17" evidence="4 11"/>
<name>A0A285SND2_9HYPH</name>
<evidence type="ECO:0000256" key="3">
    <source>
        <dbReference type="ARBA" id="ARBA00009489"/>
    </source>
</evidence>
<dbReference type="OrthoDB" id="9806435at2"/>
<dbReference type="GO" id="GO:0003879">
    <property type="term" value="F:ATP phosphoribosyltransferase activity"/>
    <property type="evidence" value="ECO:0007669"/>
    <property type="project" value="UniProtKB-UniRule"/>
</dbReference>
<sequence>MTHSPETAAQPLIIAVPSKGRLQDNTHDFFARAGLPVGRPGGARNYRGRLGRFAASEVEIAFLSASEIARELSTGQAHLGVTGLDLVHETISQPEELVHVVTPLGFGFADVVVAAPDAWIDVSTMADLVDVASHFRARNGGRLRVATKYVALTRAFFAQHGLSDYRIVESAGATEGAPAAGTAELVVDITTTGSTLAANNLKVLDDGVILKSQAHLVASLKAEWTPAQLAAARVILDRIAAEERARSHREIRALVQAPELTARTAAEQFGAVAPFGTQVGQPLLLHCPAARAADCATLLRDHGAPHVSVTTLDYVFGTHNPLYDPLAARVGA</sequence>
<evidence type="ECO:0000256" key="10">
    <source>
        <dbReference type="ARBA" id="ARBA00024861"/>
    </source>
</evidence>
<dbReference type="EMBL" id="OBML01000006">
    <property type="protein sequence ID" value="SOC09316.1"/>
    <property type="molecule type" value="Genomic_DNA"/>
</dbReference>
<dbReference type="InterPro" id="IPR018198">
    <property type="entry name" value="ATP_PRibTrfase_CS"/>
</dbReference>
<comment type="pathway">
    <text evidence="2">Amino-acid biosynthesis; L-histidine biosynthesis; L-histidine from 5-phospho-alpha-D-ribose 1-diphosphate: step 1/9.</text>
</comment>
<evidence type="ECO:0000256" key="8">
    <source>
        <dbReference type="ARBA" id="ARBA00022679"/>
    </source>
</evidence>
<keyword evidence="7 13" id="KW-0328">Glycosyltransferase</keyword>
<gene>
    <name evidence="13" type="ORF">SAMN05421512_10613</name>
</gene>
<comment type="similarity">
    <text evidence="3">Belongs to the ATP phosphoribosyltransferase family. Short subfamily.</text>
</comment>
<comment type="function">
    <text evidence="10">Catalyzes the condensation of ATP and 5-phosphoribose 1-diphosphate to form N'-(5'-phosphoribosyl)-ATP (PR-ATP). Has a crucial role in the pathway because the rate of histidine biosynthesis seems to be controlled primarily by regulation of HisG enzymatic activity.</text>
</comment>
<reference evidence="13 14" key="1">
    <citation type="submission" date="2017-08" db="EMBL/GenBank/DDBJ databases">
        <authorList>
            <person name="de Groot N.N."/>
        </authorList>
    </citation>
    <scope>NUCLEOTIDE SEQUENCE [LARGE SCALE GENOMIC DNA]</scope>
    <source>
        <strain evidence="13 14">USBA 352</strain>
    </source>
</reference>
<evidence type="ECO:0000256" key="6">
    <source>
        <dbReference type="ARBA" id="ARBA00022605"/>
    </source>
</evidence>
<dbReference type="PANTHER" id="PTHR21403:SF8">
    <property type="entry name" value="ATP PHOSPHORIBOSYLTRANSFERASE"/>
    <property type="match status" value="1"/>
</dbReference>
<dbReference type="AlphaFoldDB" id="A0A285SND2"/>